<dbReference type="AlphaFoldDB" id="A0A4U0Q3A1"/>
<keyword evidence="1" id="KW-0812">Transmembrane</keyword>
<evidence type="ECO:0008006" key="4">
    <source>
        <dbReference type="Google" id="ProtNLM"/>
    </source>
</evidence>
<dbReference type="Proteomes" id="UP000310016">
    <property type="component" value="Unassembled WGS sequence"/>
</dbReference>
<dbReference type="OrthoDB" id="5525782at2"/>
<evidence type="ECO:0000313" key="2">
    <source>
        <dbReference type="EMBL" id="TJZ75526.1"/>
    </source>
</evidence>
<comment type="caution">
    <text evidence="2">The sequence shown here is derived from an EMBL/GenBank/DDBJ whole genome shotgun (WGS) entry which is preliminary data.</text>
</comment>
<sequence length="70" mass="7544">MTLPTPGSLFVGLMLNALGMAYFWFGRRQRHLVSLLSGIGLMVLPYVVSGAAWSLGLGAVLLGLPFFVDF</sequence>
<reference evidence="2 3" key="1">
    <citation type="submission" date="2019-04" db="EMBL/GenBank/DDBJ databases">
        <title>Chitiniphilus eburnea sp. nov., a novel chitinolytic bacterium isolated from aquaculture sludge.</title>
        <authorList>
            <person name="Sheng M."/>
        </authorList>
    </citation>
    <scope>NUCLEOTIDE SEQUENCE [LARGE SCALE GENOMIC DNA]</scope>
    <source>
        <strain evidence="2 3">HX-2-15</strain>
    </source>
</reference>
<organism evidence="2 3">
    <name type="scientific">Chitiniphilus eburneus</name>
    <dbReference type="NCBI Taxonomy" id="2571148"/>
    <lineage>
        <taxon>Bacteria</taxon>
        <taxon>Pseudomonadati</taxon>
        <taxon>Pseudomonadota</taxon>
        <taxon>Betaproteobacteria</taxon>
        <taxon>Neisseriales</taxon>
        <taxon>Chitinibacteraceae</taxon>
        <taxon>Chitiniphilus</taxon>
    </lineage>
</organism>
<dbReference type="EMBL" id="SUMF01000004">
    <property type="protein sequence ID" value="TJZ75526.1"/>
    <property type="molecule type" value="Genomic_DNA"/>
</dbReference>
<keyword evidence="1" id="KW-1133">Transmembrane helix</keyword>
<keyword evidence="1" id="KW-0472">Membrane</keyword>
<keyword evidence="3" id="KW-1185">Reference proteome</keyword>
<feature type="transmembrane region" description="Helical" evidence="1">
    <location>
        <begin position="6"/>
        <end position="25"/>
    </location>
</feature>
<gene>
    <name evidence="2" type="ORF">FAZ21_06320</name>
</gene>
<evidence type="ECO:0000313" key="3">
    <source>
        <dbReference type="Proteomes" id="UP000310016"/>
    </source>
</evidence>
<protein>
    <recommendedName>
        <fullName evidence="4">Amino acid transport protein</fullName>
    </recommendedName>
</protein>
<name>A0A4U0Q3A1_9NEIS</name>
<proteinExistence type="predicted"/>
<evidence type="ECO:0000256" key="1">
    <source>
        <dbReference type="SAM" id="Phobius"/>
    </source>
</evidence>
<accession>A0A4U0Q3A1</accession>
<dbReference type="RefSeq" id="WP_136772439.1">
    <property type="nucleotide sequence ID" value="NZ_CP156074.1"/>
</dbReference>